<accession>A0ABW7C6Y5</accession>
<evidence type="ECO:0000256" key="3">
    <source>
        <dbReference type="ARBA" id="ARBA00022759"/>
    </source>
</evidence>
<keyword evidence="1 6" id="KW-0819">tRNA processing</keyword>
<dbReference type="HAMAP" id="MF_00227">
    <property type="entry name" value="RNase_P"/>
    <property type="match status" value="1"/>
</dbReference>
<evidence type="ECO:0000256" key="1">
    <source>
        <dbReference type="ARBA" id="ARBA00022694"/>
    </source>
</evidence>
<evidence type="ECO:0000256" key="6">
    <source>
        <dbReference type="HAMAP-Rule" id="MF_00227"/>
    </source>
</evidence>
<name>A0ABW7C6Y5_9CYAN</name>
<protein>
    <recommendedName>
        <fullName evidence="6 7">Ribonuclease P protein component</fullName>
        <shortName evidence="6">RNase P protein</shortName>
        <shortName evidence="6">RNaseP protein</shortName>
        <ecNumber evidence="6 7">3.1.26.5</ecNumber>
    </recommendedName>
    <alternativeName>
        <fullName evidence="6">Protein C5</fullName>
    </alternativeName>
</protein>
<dbReference type="EC" id="3.1.26.5" evidence="6 7"/>
<gene>
    <name evidence="6 8" type="primary">rnpA</name>
    <name evidence="8" type="ORF">VPK24_04820</name>
</gene>
<dbReference type="NCBIfam" id="TIGR00188">
    <property type="entry name" value="rnpA"/>
    <property type="match status" value="1"/>
</dbReference>
<evidence type="ECO:0000256" key="2">
    <source>
        <dbReference type="ARBA" id="ARBA00022722"/>
    </source>
</evidence>
<evidence type="ECO:0000313" key="8">
    <source>
        <dbReference type="EMBL" id="MFG3816949.1"/>
    </source>
</evidence>
<comment type="similarity">
    <text evidence="6">Belongs to the RnpA family.</text>
</comment>
<comment type="function">
    <text evidence="6">RNaseP catalyzes the removal of the 5'-leader sequence from pre-tRNA to produce the mature 5'-terminus. It can also cleave other RNA substrates such as 4.5S RNA. The protein component plays an auxiliary but essential role in vivo by binding to the 5'-leader sequence and broadening the substrate specificity of the ribozyme.</text>
</comment>
<comment type="subunit">
    <text evidence="6">Consists of a catalytic RNA component (M1 or rnpB) and a protein subunit.</text>
</comment>
<evidence type="ECO:0000256" key="4">
    <source>
        <dbReference type="ARBA" id="ARBA00022801"/>
    </source>
</evidence>
<reference evidence="9" key="1">
    <citation type="journal article" date="2024" name="Algal Res.">
        <title>Biochemical, toxicological and genomic investigation of a high-biomass producing Limnothrix strain isolated from Italian shallow drinking water reservoir.</title>
        <authorList>
            <person name="Simonazzi M."/>
            <person name="Shishido T.K."/>
            <person name="Delbaje E."/>
            <person name="Wahlsten M."/>
            <person name="Fewer D.P."/>
            <person name="Sivonen K."/>
            <person name="Pezzolesi L."/>
            <person name="Pistocchi R."/>
        </authorList>
    </citation>
    <scope>NUCLEOTIDE SEQUENCE [LARGE SCALE GENOMIC DNA]</scope>
    <source>
        <strain evidence="9">LRLZ20PSL1</strain>
    </source>
</reference>
<sequence>MSDRPYTQTCMALPQAYRLRHRHDFDRVYRQGKRYRSKHLTLWVYRPSASPAIAPSEPSAAVAPTLPTLAPAPKVGISISRKVDKRAVVRNRLRRQIHGILCQHLPTMPLGWLAVISVRPAMPLCQYPQILQELEQLLTAAKLDLEQASV</sequence>
<dbReference type="PANTHER" id="PTHR33992:SF1">
    <property type="entry name" value="RIBONUCLEASE P PROTEIN COMPONENT"/>
    <property type="match status" value="1"/>
</dbReference>
<dbReference type="Gene3D" id="3.30.230.10">
    <property type="match status" value="1"/>
</dbReference>
<keyword evidence="3 6" id="KW-0255">Endonuclease</keyword>
<evidence type="ECO:0000256" key="7">
    <source>
        <dbReference type="NCBIfam" id="TIGR00188"/>
    </source>
</evidence>
<dbReference type="InterPro" id="IPR014721">
    <property type="entry name" value="Ribsml_uS5_D2-typ_fold_subgr"/>
</dbReference>
<comment type="catalytic activity">
    <reaction evidence="6">
        <text>Endonucleolytic cleavage of RNA, removing 5'-extranucleotides from tRNA precursor.</text>
        <dbReference type="EC" id="3.1.26.5"/>
    </reaction>
</comment>
<dbReference type="SUPFAM" id="SSF54211">
    <property type="entry name" value="Ribosomal protein S5 domain 2-like"/>
    <property type="match status" value="1"/>
</dbReference>
<keyword evidence="4 6" id="KW-0378">Hydrolase</keyword>
<keyword evidence="9" id="KW-1185">Reference proteome</keyword>
<dbReference type="Proteomes" id="UP001604335">
    <property type="component" value="Unassembled WGS sequence"/>
</dbReference>
<comment type="caution">
    <text evidence="8">The sequence shown here is derived from an EMBL/GenBank/DDBJ whole genome shotgun (WGS) entry which is preliminary data.</text>
</comment>
<proteinExistence type="inferred from homology"/>
<dbReference type="EMBL" id="JAZAQF010000028">
    <property type="protein sequence ID" value="MFG3816949.1"/>
    <property type="molecule type" value="Genomic_DNA"/>
</dbReference>
<evidence type="ECO:0000313" key="9">
    <source>
        <dbReference type="Proteomes" id="UP001604335"/>
    </source>
</evidence>
<dbReference type="PANTHER" id="PTHR33992">
    <property type="entry name" value="RIBONUCLEASE P PROTEIN COMPONENT"/>
    <property type="match status" value="1"/>
</dbReference>
<dbReference type="GO" id="GO:0004526">
    <property type="term" value="F:ribonuclease P activity"/>
    <property type="evidence" value="ECO:0007669"/>
    <property type="project" value="UniProtKB-EC"/>
</dbReference>
<dbReference type="Pfam" id="PF00825">
    <property type="entry name" value="Ribonuclease_P"/>
    <property type="match status" value="1"/>
</dbReference>
<keyword evidence="5 6" id="KW-0694">RNA-binding</keyword>
<keyword evidence="2 6" id="KW-0540">Nuclease</keyword>
<organism evidence="8 9">
    <name type="scientific">Limnothrix redekei LRLZ20PSL1</name>
    <dbReference type="NCBI Taxonomy" id="3112953"/>
    <lineage>
        <taxon>Bacteria</taxon>
        <taxon>Bacillati</taxon>
        <taxon>Cyanobacteriota</taxon>
        <taxon>Cyanophyceae</taxon>
        <taxon>Pseudanabaenales</taxon>
        <taxon>Pseudanabaenaceae</taxon>
        <taxon>Limnothrix</taxon>
    </lineage>
</organism>
<dbReference type="InterPro" id="IPR020568">
    <property type="entry name" value="Ribosomal_Su5_D2-typ_SF"/>
</dbReference>
<dbReference type="InterPro" id="IPR000100">
    <property type="entry name" value="RNase_P"/>
</dbReference>
<evidence type="ECO:0000256" key="5">
    <source>
        <dbReference type="ARBA" id="ARBA00022884"/>
    </source>
</evidence>